<name>A0A1M6PI10_9FIRM</name>
<feature type="domain" description="Type II secretion system protein GspF" evidence="11">
    <location>
        <begin position="277"/>
        <end position="399"/>
    </location>
</feature>
<dbReference type="GO" id="GO:0009306">
    <property type="term" value="P:protein secretion"/>
    <property type="evidence" value="ECO:0007669"/>
    <property type="project" value="InterPro"/>
</dbReference>
<dbReference type="FunFam" id="1.20.81.30:FF:000001">
    <property type="entry name" value="Type II secretion system protein F"/>
    <property type="match status" value="2"/>
</dbReference>
<dbReference type="Proteomes" id="UP000183997">
    <property type="component" value="Unassembled WGS sequence"/>
</dbReference>
<dbReference type="OrthoDB" id="9805682at2"/>
<dbReference type="GO" id="GO:0005886">
    <property type="term" value="C:plasma membrane"/>
    <property type="evidence" value="ECO:0007669"/>
    <property type="project" value="UniProtKB-SubCell"/>
</dbReference>
<gene>
    <name evidence="12" type="ORF">SAMN02745123_00597</name>
</gene>
<evidence type="ECO:0000259" key="11">
    <source>
        <dbReference type="Pfam" id="PF00482"/>
    </source>
</evidence>
<keyword evidence="6 9" id="KW-0812">Transmembrane</keyword>
<evidence type="ECO:0000256" key="9">
    <source>
        <dbReference type="RuleBase" id="RU003923"/>
    </source>
</evidence>
<dbReference type="AlphaFoldDB" id="A0A1M6PI10"/>
<comment type="similarity">
    <text evidence="2 9">Belongs to the GSP F family.</text>
</comment>
<protein>
    <submittedName>
        <fullName evidence="12">Type IV pilus assembly protein PilC</fullName>
    </submittedName>
</protein>
<keyword evidence="8 10" id="KW-0472">Membrane</keyword>
<comment type="subcellular location">
    <subcellularLocation>
        <location evidence="1">Cell inner membrane</location>
        <topology evidence="1">Multi-pass membrane protein</topology>
    </subcellularLocation>
    <subcellularLocation>
        <location evidence="9">Cell membrane</location>
        <topology evidence="9">Multi-pass membrane protein</topology>
    </subcellularLocation>
</comment>
<evidence type="ECO:0000256" key="1">
    <source>
        <dbReference type="ARBA" id="ARBA00004429"/>
    </source>
</evidence>
<dbReference type="InterPro" id="IPR003004">
    <property type="entry name" value="GspF/PilC"/>
</dbReference>
<evidence type="ECO:0000256" key="7">
    <source>
        <dbReference type="ARBA" id="ARBA00022989"/>
    </source>
</evidence>
<evidence type="ECO:0000313" key="13">
    <source>
        <dbReference type="Proteomes" id="UP000183997"/>
    </source>
</evidence>
<evidence type="ECO:0000256" key="10">
    <source>
        <dbReference type="SAM" id="Phobius"/>
    </source>
</evidence>
<feature type="transmembrane region" description="Helical" evidence="10">
    <location>
        <begin position="223"/>
        <end position="242"/>
    </location>
</feature>
<keyword evidence="7 10" id="KW-1133">Transmembrane helix</keyword>
<keyword evidence="3 9" id="KW-0813">Transport</keyword>
<dbReference type="InterPro" id="IPR001992">
    <property type="entry name" value="T2SS_GspF/T4SS_PilC_CS"/>
</dbReference>
<accession>A0A1M6PI10</accession>
<dbReference type="PROSITE" id="PS00874">
    <property type="entry name" value="T2SP_F"/>
    <property type="match status" value="1"/>
</dbReference>
<dbReference type="PANTHER" id="PTHR30012:SF0">
    <property type="entry name" value="TYPE II SECRETION SYSTEM PROTEIN F-RELATED"/>
    <property type="match status" value="1"/>
</dbReference>
<evidence type="ECO:0000256" key="8">
    <source>
        <dbReference type="ARBA" id="ARBA00023136"/>
    </source>
</evidence>
<dbReference type="PRINTS" id="PR00812">
    <property type="entry name" value="BCTERIALGSPF"/>
</dbReference>
<dbReference type="Pfam" id="PF00482">
    <property type="entry name" value="T2SSF"/>
    <property type="match status" value="2"/>
</dbReference>
<proteinExistence type="inferred from homology"/>
<dbReference type="PANTHER" id="PTHR30012">
    <property type="entry name" value="GENERAL SECRETION PATHWAY PROTEIN"/>
    <property type="match status" value="1"/>
</dbReference>
<dbReference type="InterPro" id="IPR018076">
    <property type="entry name" value="T2SS_GspF_dom"/>
</dbReference>
<evidence type="ECO:0000256" key="2">
    <source>
        <dbReference type="ARBA" id="ARBA00005745"/>
    </source>
</evidence>
<feature type="transmembrane region" description="Helical" evidence="10">
    <location>
        <begin position="176"/>
        <end position="203"/>
    </location>
</feature>
<keyword evidence="5" id="KW-0997">Cell inner membrane</keyword>
<evidence type="ECO:0000313" key="12">
    <source>
        <dbReference type="EMBL" id="SHK07585.1"/>
    </source>
</evidence>
<evidence type="ECO:0000256" key="6">
    <source>
        <dbReference type="ARBA" id="ARBA00022692"/>
    </source>
</evidence>
<organism evidence="12 13">
    <name type="scientific">Desulforamulus aeronauticus DSM 10349</name>
    <dbReference type="NCBI Taxonomy" id="1121421"/>
    <lineage>
        <taxon>Bacteria</taxon>
        <taxon>Bacillati</taxon>
        <taxon>Bacillota</taxon>
        <taxon>Clostridia</taxon>
        <taxon>Eubacteriales</taxon>
        <taxon>Peptococcaceae</taxon>
        <taxon>Desulforamulus</taxon>
    </lineage>
</organism>
<reference evidence="13" key="1">
    <citation type="submission" date="2016-11" db="EMBL/GenBank/DDBJ databases">
        <authorList>
            <person name="Varghese N."/>
            <person name="Submissions S."/>
        </authorList>
    </citation>
    <scope>NUCLEOTIDE SEQUENCE [LARGE SCALE GENOMIC DNA]</scope>
    <source>
        <strain evidence="13">DSM 10349</strain>
    </source>
</reference>
<feature type="transmembrane region" description="Helical" evidence="10">
    <location>
        <begin position="380"/>
        <end position="404"/>
    </location>
</feature>
<dbReference type="RefSeq" id="WP_072910791.1">
    <property type="nucleotide sequence ID" value="NZ_FRAR01000006.1"/>
</dbReference>
<sequence length="412" mass="45441">MPQYAYRARDNVGQLQTGFIEAPQESTVASQLRERNLYIVAIKLAPGKKRELFLAKGGMGLALPRVKLKDLAVFCRQFATIIEAGIPILQALHILIQQAENKKLKEILVGVGEQLAAGRTLAESLKRYHQVFPNIFISMVEAGELGGVLDQALLRLADHFEKEHDIREKVKSAMTYPIMVICLALAVVAVLLTFVLPQFITMLTNMNVALPLPTKIVMGISNFLQHSWYLSLAGMIVILLALRRFTRTERGSLVTDRLKLKLPLFGKLSQKVIISRFCRTLGTLLHAGVPILVALEVVKKTADNQLVSNAVAKAEESVREGLSIAEPLERSGVFPPMVTKMIAIGEDTGTLDNLLERVALFYDRDVNDLVSRLSSLLEPILMMIMGLVVGFIVISMLLPMLTIFSSAGMSAL</sequence>
<keyword evidence="13" id="KW-1185">Reference proteome</keyword>
<keyword evidence="4" id="KW-1003">Cell membrane</keyword>
<dbReference type="EMBL" id="FRAR01000006">
    <property type="protein sequence ID" value="SHK07585.1"/>
    <property type="molecule type" value="Genomic_DNA"/>
</dbReference>
<evidence type="ECO:0000256" key="5">
    <source>
        <dbReference type="ARBA" id="ARBA00022519"/>
    </source>
</evidence>
<feature type="domain" description="Type II secretion system protein GspF" evidence="11">
    <location>
        <begin position="74"/>
        <end position="197"/>
    </location>
</feature>
<evidence type="ECO:0000256" key="3">
    <source>
        <dbReference type="ARBA" id="ARBA00022448"/>
    </source>
</evidence>
<dbReference type="Gene3D" id="1.20.81.30">
    <property type="entry name" value="Type II secretion system (T2SS), domain F"/>
    <property type="match status" value="2"/>
</dbReference>
<dbReference type="InterPro" id="IPR042094">
    <property type="entry name" value="T2SS_GspF_sf"/>
</dbReference>
<dbReference type="STRING" id="1121421.SAMN02745123_00597"/>
<evidence type="ECO:0000256" key="4">
    <source>
        <dbReference type="ARBA" id="ARBA00022475"/>
    </source>
</evidence>